<dbReference type="Pfam" id="PF07470">
    <property type="entry name" value="Glyco_hydro_88"/>
    <property type="match status" value="1"/>
</dbReference>
<evidence type="ECO:0000313" key="6">
    <source>
        <dbReference type="EMBL" id="GAF05075.1"/>
    </source>
</evidence>
<dbReference type="InterPro" id="IPR010905">
    <property type="entry name" value="Glyco_hydro_88"/>
</dbReference>
<feature type="binding site" evidence="4">
    <location>
        <position position="261"/>
    </location>
    <ligand>
        <name>substrate</name>
    </ligand>
</feature>
<comment type="caution">
    <text evidence="6">The sequence shown here is derived from an EMBL/GenBank/DDBJ whole genome shotgun (WGS) entry which is preliminary data.</text>
</comment>
<dbReference type="PROSITE" id="PS51257">
    <property type="entry name" value="PROKAR_LIPOPROTEIN"/>
    <property type="match status" value="1"/>
</dbReference>
<feature type="binding site" evidence="4">
    <location>
        <position position="249"/>
    </location>
    <ligand>
        <name>substrate</name>
    </ligand>
</feature>
<keyword evidence="5" id="KW-0472">Membrane</keyword>
<feature type="binding site" evidence="4">
    <location>
        <position position="189"/>
    </location>
    <ligand>
        <name>substrate</name>
    </ligand>
</feature>
<keyword evidence="5" id="KW-0812">Transmembrane</keyword>
<keyword evidence="7" id="KW-1185">Reference proteome</keyword>
<evidence type="ECO:0000256" key="2">
    <source>
        <dbReference type="ARBA" id="ARBA00038358"/>
    </source>
</evidence>
<evidence type="ECO:0000256" key="3">
    <source>
        <dbReference type="PIRSR" id="PIRSR610905-1"/>
    </source>
</evidence>
<evidence type="ECO:0000256" key="5">
    <source>
        <dbReference type="SAM" id="Phobius"/>
    </source>
</evidence>
<dbReference type="PANTHER" id="PTHR36845:SF1">
    <property type="entry name" value="HYDROLASE, PUTATIVE (AFU_ORTHOLOGUE AFUA_7G05090)-RELATED"/>
    <property type="match status" value="1"/>
</dbReference>
<dbReference type="SUPFAM" id="SSF48208">
    <property type="entry name" value="Six-hairpin glycosidases"/>
    <property type="match status" value="1"/>
</dbReference>
<proteinExistence type="inferred from homology"/>
<dbReference type="InterPro" id="IPR012341">
    <property type="entry name" value="6hp_glycosidase-like_sf"/>
</dbReference>
<accession>W7Y2P0</accession>
<feature type="binding site" evidence="4">
    <location>
        <position position="127"/>
    </location>
    <ligand>
        <name>substrate</name>
    </ligand>
</feature>
<feature type="active site" description="Proton donor" evidence="3">
    <location>
        <position position="189"/>
    </location>
</feature>
<dbReference type="PANTHER" id="PTHR36845">
    <property type="entry name" value="HYDROLASE, PUTATIVE (AFU_ORTHOLOGUE AFUA_7G05090)-RELATED"/>
    <property type="match status" value="1"/>
</dbReference>
<feature type="active site" description="Nucleophile" evidence="3">
    <location>
        <position position="127"/>
    </location>
</feature>
<dbReference type="STRING" id="869213.GCA_000517085_01095"/>
<evidence type="ECO:0000313" key="7">
    <source>
        <dbReference type="Proteomes" id="UP000019402"/>
    </source>
</evidence>
<dbReference type="RefSeq" id="WP_081735916.1">
    <property type="nucleotide sequence ID" value="NZ_BAMD01000067.1"/>
</dbReference>
<dbReference type="GO" id="GO:0052757">
    <property type="term" value="F:chondroitin hydrolase activity"/>
    <property type="evidence" value="ECO:0007669"/>
    <property type="project" value="TreeGrafter"/>
</dbReference>
<dbReference type="EMBL" id="BAMD01000067">
    <property type="protein sequence ID" value="GAF05075.1"/>
    <property type="molecule type" value="Genomic_DNA"/>
</dbReference>
<comment type="similarity">
    <text evidence="2">Belongs to the glycosyl hydrolase 88 family.</text>
</comment>
<feature type="binding site" evidence="4">
    <location>
        <position position="247"/>
    </location>
    <ligand>
        <name>substrate</name>
    </ligand>
</feature>
<dbReference type="eggNOG" id="COG1331">
    <property type="taxonomic scope" value="Bacteria"/>
</dbReference>
<organism evidence="6 7">
    <name type="scientific">Saccharicrinis fermentans DSM 9555 = JCM 21142</name>
    <dbReference type="NCBI Taxonomy" id="869213"/>
    <lineage>
        <taxon>Bacteria</taxon>
        <taxon>Pseudomonadati</taxon>
        <taxon>Bacteroidota</taxon>
        <taxon>Bacteroidia</taxon>
        <taxon>Marinilabiliales</taxon>
        <taxon>Marinilabiliaceae</taxon>
        <taxon>Saccharicrinis</taxon>
    </lineage>
</organism>
<evidence type="ECO:0000256" key="1">
    <source>
        <dbReference type="ARBA" id="ARBA00022801"/>
    </source>
</evidence>
<keyword evidence="5" id="KW-1133">Transmembrane helix</keyword>
<dbReference type="AlphaFoldDB" id="W7Y2P0"/>
<feature type="transmembrane region" description="Helical" evidence="5">
    <location>
        <begin position="12"/>
        <end position="28"/>
    </location>
</feature>
<dbReference type="Proteomes" id="UP000019402">
    <property type="component" value="Unassembled WGS sequence"/>
</dbReference>
<dbReference type="InterPro" id="IPR052369">
    <property type="entry name" value="UG_Glycosaminoglycan_Hydrolase"/>
</dbReference>
<dbReference type="Gene3D" id="1.50.10.10">
    <property type="match status" value="1"/>
</dbReference>
<feature type="binding site" evidence="4">
    <location>
        <position position="265"/>
    </location>
    <ligand>
        <name>substrate</name>
    </ligand>
</feature>
<sequence length="407" mass="46123">MKNIDLRNKRRFLLKASFIITLMLIVFACTSKKDQAKLDIDKMLDYCVAKTKATKATLTEADSLPRNIYSNQIQWNKVGIHDWCSGFWPGVLWYAYEASGDTSLFAGAQIFTAPLKGVLDVPVDNHDLGFMLYCSMGNGYRLSKSDDYKNFLLLTADSLATLYNPKVGTILSWPVMREKMNWPHNTIIDNMINLELLFWASKNGGDQSLYNMAVKHAETCMNTLIRPDYTTYHVAVFDTTNGHFIKGVTHQGYADDSQWARGQGWSIYGYSMVYRETKDQKFLDTAIKLADKFIEMIPEDTIPYWDYNDPAIPNAPKDASAAAIIASGLLELQSFVSDEQVKAKYAKTAIDLLTALSSDKYLSKAKNQSFLMHSTGHWPAKSEIDASIIYADYYYIEALLRAKQYLN</sequence>
<dbReference type="GO" id="GO:0000272">
    <property type="term" value="P:polysaccharide catabolic process"/>
    <property type="evidence" value="ECO:0007669"/>
    <property type="project" value="TreeGrafter"/>
</dbReference>
<gene>
    <name evidence="6" type="ORF">JCM21142_93798</name>
</gene>
<dbReference type="InterPro" id="IPR008928">
    <property type="entry name" value="6-hairpin_glycosidase_sf"/>
</dbReference>
<keyword evidence="1 6" id="KW-0378">Hydrolase</keyword>
<evidence type="ECO:0000256" key="4">
    <source>
        <dbReference type="PIRSR" id="PIRSR610905-2"/>
    </source>
</evidence>
<protein>
    <submittedName>
        <fullName evidence="6">Unsaturated glucuronyl hydrolase</fullName>
    </submittedName>
</protein>
<reference evidence="6 7" key="1">
    <citation type="journal article" date="2014" name="Genome Announc.">
        <title>Draft Genome Sequence of Cytophaga fermentans JCM 21142T, a Facultative Anaerobe Isolated from Marine Mud.</title>
        <authorList>
            <person name="Starns D."/>
            <person name="Oshima K."/>
            <person name="Suda W."/>
            <person name="Iino T."/>
            <person name="Yuki M."/>
            <person name="Inoue J."/>
            <person name="Kitamura K."/>
            <person name="Iida T."/>
            <person name="Darby A."/>
            <person name="Hattori M."/>
            <person name="Ohkuma M."/>
        </authorList>
    </citation>
    <scope>NUCLEOTIDE SEQUENCE [LARGE SCALE GENOMIC DNA]</scope>
    <source>
        <strain evidence="6 7">JCM 21142</strain>
    </source>
</reference>
<name>W7Y2P0_9BACT</name>